<keyword evidence="2" id="KW-0723">Serine/threonine-protein kinase</keyword>
<evidence type="ECO:0000256" key="6">
    <source>
        <dbReference type="ARBA" id="ARBA00022840"/>
    </source>
</evidence>
<evidence type="ECO:0000313" key="11">
    <source>
        <dbReference type="EMBL" id="EGR31856.1"/>
    </source>
</evidence>
<evidence type="ECO:0000259" key="10">
    <source>
        <dbReference type="PROSITE" id="PS50011"/>
    </source>
</evidence>
<comment type="catalytic activity">
    <reaction evidence="8">
        <text>L-seryl-[protein] + ATP = O-phospho-L-seryl-[protein] + ADP + H(+)</text>
        <dbReference type="Rhea" id="RHEA:17989"/>
        <dbReference type="Rhea" id="RHEA-COMP:9863"/>
        <dbReference type="Rhea" id="RHEA-COMP:11604"/>
        <dbReference type="ChEBI" id="CHEBI:15378"/>
        <dbReference type="ChEBI" id="CHEBI:29999"/>
        <dbReference type="ChEBI" id="CHEBI:30616"/>
        <dbReference type="ChEBI" id="CHEBI:83421"/>
        <dbReference type="ChEBI" id="CHEBI:456216"/>
        <dbReference type="EC" id="2.7.11.1"/>
    </reaction>
</comment>
<dbReference type="PROSITE" id="PS50011">
    <property type="entry name" value="PROTEIN_KINASE_DOM"/>
    <property type="match status" value="1"/>
</dbReference>
<gene>
    <name evidence="11" type="ORF">IMG5_100780</name>
</gene>
<keyword evidence="12" id="KW-1185">Reference proteome</keyword>
<evidence type="ECO:0000256" key="8">
    <source>
        <dbReference type="ARBA" id="ARBA00048679"/>
    </source>
</evidence>
<evidence type="ECO:0000256" key="1">
    <source>
        <dbReference type="ARBA" id="ARBA00012513"/>
    </source>
</evidence>
<dbReference type="InterPro" id="IPR045216">
    <property type="entry name" value="CK2_alpha"/>
</dbReference>
<comment type="catalytic activity">
    <reaction evidence="7">
        <text>L-threonyl-[protein] + ATP = O-phospho-L-threonyl-[protein] + ADP + H(+)</text>
        <dbReference type="Rhea" id="RHEA:46608"/>
        <dbReference type="Rhea" id="RHEA-COMP:11060"/>
        <dbReference type="Rhea" id="RHEA-COMP:11605"/>
        <dbReference type="ChEBI" id="CHEBI:15378"/>
        <dbReference type="ChEBI" id="CHEBI:30013"/>
        <dbReference type="ChEBI" id="CHEBI:30616"/>
        <dbReference type="ChEBI" id="CHEBI:61977"/>
        <dbReference type="ChEBI" id="CHEBI:456216"/>
        <dbReference type="EC" id="2.7.11.1"/>
    </reaction>
</comment>
<evidence type="ECO:0000256" key="5">
    <source>
        <dbReference type="ARBA" id="ARBA00022777"/>
    </source>
</evidence>
<dbReference type="PANTHER" id="PTHR24054">
    <property type="entry name" value="CASEIN KINASE II SUBUNIT ALPHA"/>
    <property type="match status" value="1"/>
</dbReference>
<dbReference type="eggNOG" id="KOG0668">
    <property type="taxonomic scope" value="Eukaryota"/>
</dbReference>
<keyword evidence="6 9" id="KW-0067">ATP-binding</keyword>
<evidence type="ECO:0000256" key="3">
    <source>
        <dbReference type="ARBA" id="ARBA00022679"/>
    </source>
</evidence>
<feature type="binding site" evidence="9">
    <location>
        <position position="87"/>
    </location>
    <ligand>
        <name>ATP</name>
        <dbReference type="ChEBI" id="CHEBI:30616"/>
    </ligand>
</feature>
<dbReference type="InterPro" id="IPR017441">
    <property type="entry name" value="Protein_kinase_ATP_BS"/>
</dbReference>
<dbReference type="Proteomes" id="UP000008983">
    <property type="component" value="Unassembled WGS sequence"/>
</dbReference>
<dbReference type="InterPro" id="IPR000719">
    <property type="entry name" value="Prot_kinase_dom"/>
</dbReference>
<dbReference type="SUPFAM" id="SSF56112">
    <property type="entry name" value="Protein kinase-like (PK-like)"/>
    <property type="match status" value="1"/>
</dbReference>
<dbReference type="PROSITE" id="PS00107">
    <property type="entry name" value="PROTEIN_KINASE_ATP"/>
    <property type="match status" value="1"/>
</dbReference>
<dbReference type="GO" id="GO:0051726">
    <property type="term" value="P:regulation of cell cycle"/>
    <property type="evidence" value="ECO:0007669"/>
    <property type="project" value="TreeGrafter"/>
</dbReference>
<reference evidence="11 12" key="1">
    <citation type="submission" date="2011-07" db="EMBL/GenBank/DDBJ databases">
        <authorList>
            <person name="Coyne R."/>
            <person name="Brami D."/>
            <person name="Johnson J."/>
            <person name="Hostetler J."/>
            <person name="Hannick L."/>
            <person name="Clark T."/>
            <person name="Cassidy-Hanley D."/>
            <person name="Inman J."/>
        </authorList>
    </citation>
    <scope>NUCLEOTIDE SEQUENCE [LARGE SCALE GENOMIC DNA]</scope>
    <source>
        <strain evidence="11 12">G5</strain>
    </source>
</reference>
<dbReference type="STRING" id="857967.G0QSF5"/>
<protein>
    <recommendedName>
        <fullName evidence="1">non-specific serine/threonine protein kinase</fullName>
        <ecNumber evidence="1">2.7.11.1</ecNumber>
    </recommendedName>
</protein>
<dbReference type="EC" id="2.7.11.1" evidence="1"/>
<evidence type="ECO:0000256" key="2">
    <source>
        <dbReference type="ARBA" id="ARBA00022527"/>
    </source>
</evidence>
<evidence type="ECO:0000313" key="12">
    <source>
        <dbReference type="Proteomes" id="UP000008983"/>
    </source>
</evidence>
<dbReference type="SMART" id="SM00220">
    <property type="entry name" value="S_TKc"/>
    <property type="match status" value="1"/>
</dbReference>
<dbReference type="EMBL" id="GL983810">
    <property type="protein sequence ID" value="EGR31856.1"/>
    <property type="molecule type" value="Genomic_DNA"/>
</dbReference>
<dbReference type="AlphaFoldDB" id="G0QSF5"/>
<evidence type="ECO:0000256" key="4">
    <source>
        <dbReference type="ARBA" id="ARBA00022741"/>
    </source>
</evidence>
<dbReference type="GeneID" id="14908005"/>
<dbReference type="Gene3D" id="1.10.510.10">
    <property type="entry name" value="Transferase(Phosphotransferase) domain 1"/>
    <property type="match status" value="1"/>
</dbReference>
<keyword evidence="5" id="KW-0418">Kinase</keyword>
<dbReference type="GO" id="GO:0005524">
    <property type="term" value="F:ATP binding"/>
    <property type="evidence" value="ECO:0007669"/>
    <property type="project" value="UniProtKB-UniRule"/>
</dbReference>
<dbReference type="Gene3D" id="3.30.200.20">
    <property type="entry name" value="Phosphorylase Kinase, domain 1"/>
    <property type="match status" value="1"/>
</dbReference>
<keyword evidence="3" id="KW-0808">Transferase</keyword>
<evidence type="ECO:0000256" key="7">
    <source>
        <dbReference type="ARBA" id="ARBA00047899"/>
    </source>
</evidence>
<dbReference type="InterPro" id="IPR011009">
    <property type="entry name" value="Kinase-like_dom_sf"/>
</dbReference>
<dbReference type="GO" id="GO:0004674">
    <property type="term" value="F:protein serine/threonine kinase activity"/>
    <property type="evidence" value="ECO:0007669"/>
    <property type="project" value="UniProtKB-KW"/>
</dbReference>
<feature type="domain" description="Protein kinase" evidence="10">
    <location>
        <begin position="59"/>
        <end position="348"/>
    </location>
</feature>
<name>G0QSF5_ICHMU</name>
<proteinExistence type="predicted"/>
<keyword evidence="4 9" id="KW-0547">Nucleotide-binding</keyword>
<evidence type="ECO:0000256" key="9">
    <source>
        <dbReference type="PROSITE-ProRule" id="PRU10141"/>
    </source>
</evidence>
<dbReference type="OrthoDB" id="10020333at2759"/>
<dbReference type="Pfam" id="PF00069">
    <property type="entry name" value="Pkinase"/>
    <property type="match status" value="1"/>
</dbReference>
<dbReference type="InParanoid" id="G0QSF5"/>
<dbReference type="PANTHER" id="PTHR24054:SF0">
    <property type="entry name" value="CASEIN KINASE II SUBUNIT ALPHA"/>
    <property type="match status" value="1"/>
</dbReference>
<dbReference type="GO" id="GO:0005829">
    <property type="term" value="C:cytosol"/>
    <property type="evidence" value="ECO:0007669"/>
    <property type="project" value="TreeGrafter"/>
</dbReference>
<dbReference type="GO" id="GO:0005634">
    <property type="term" value="C:nucleus"/>
    <property type="evidence" value="ECO:0007669"/>
    <property type="project" value="TreeGrafter"/>
</dbReference>
<accession>G0QSF5</accession>
<dbReference type="OMA" id="HCGSLSH"/>
<dbReference type="RefSeq" id="XP_004035342.1">
    <property type="nucleotide sequence ID" value="XM_004035294.1"/>
</dbReference>
<dbReference type="GO" id="GO:0005956">
    <property type="term" value="C:protein kinase CK2 complex"/>
    <property type="evidence" value="ECO:0007669"/>
    <property type="project" value="TreeGrafter"/>
</dbReference>
<sequence length="362" mass="42400">MAQKNIGKSVKINRTKCLSIHSTLNYQFARGQFIQNYQKNYESYSKISLQYYGDNTKYFDSDVQLGNGTFGNVYVGKTNKNETIAIKRLNEFYKWEQHYQEIFILKHINNVPHIAHLYDVIREQKYPNTTSFIFEFINGTTLHKSARNLTSDYEVRYLSYILLKTLNQTHELNVIHNDLKGCNIQINLEQLSLKVLDWGISYIYHPYQIKSNIGGTVNYKSPEQLLNSNFVSHFTPAIDVFAAGLLIANLMYRGTDLFYSHFDYEVFSKQIQFFGYKKMTKLSALLNVNINSTIYSNFTLNRTGFYHNSYLKRRQFITTDGINLLQQMLQINPADRISISEALQHKYFDSIRNVQESLFHDN</sequence>
<organism evidence="11 12">
    <name type="scientific">Ichthyophthirius multifiliis</name>
    <name type="common">White spot disease agent</name>
    <name type="synonym">Ich</name>
    <dbReference type="NCBI Taxonomy" id="5932"/>
    <lineage>
        <taxon>Eukaryota</taxon>
        <taxon>Sar</taxon>
        <taxon>Alveolata</taxon>
        <taxon>Ciliophora</taxon>
        <taxon>Intramacronucleata</taxon>
        <taxon>Oligohymenophorea</taxon>
        <taxon>Hymenostomatida</taxon>
        <taxon>Ophryoglenina</taxon>
        <taxon>Ichthyophthirius</taxon>
    </lineage>
</organism>